<feature type="compositionally biased region" description="Basic residues" evidence="1">
    <location>
        <begin position="190"/>
        <end position="201"/>
    </location>
</feature>
<evidence type="ECO:0000256" key="1">
    <source>
        <dbReference type="SAM" id="MobiDB-lite"/>
    </source>
</evidence>
<evidence type="ECO:0000313" key="2">
    <source>
        <dbReference type="EMBL" id="KAK6620533.1"/>
    </source>
</evidence>
<dbReference type="Proteomes" id="UP001372834">
    <property type="component" value="Unassembled WGS sequence"/>
</dbReference>
<name>A0AAN8PTW7_POLSC</name>
<dbReference type="EMBL" id="JAWJWF010000001">
    <property type="protein sequence ID" value="KAK6641465.1"/>
    <property type="molecule type" value="Genomic_DNA"/>
</dbReference>
<dbReference type="EMBL" id="JAWJWE010000039">
    <property type="protein sequence ID" value="KAK6620533.1"/>
    <property type="molecule type" value="Genomic_DNA"/>
</dbReference>
<keyword evidence="4" id="KW-1185">Reference proteome</keyword>
<comment type="caution">
    <text evidence="2">The sequence shown here is derived from an EMBL/GenBank/DDBJ whole genome shotgun (WGS) entry which is preliminary data.</text>
</comment>
<evidence type="ECO:0000313" key="5">
    <source>
        <dbReference type="Proteomes" id="UP001372834"/>
    </source>
</evidence>
<feature type="region of interest" description="Disordered" evidence="1">
    <location>
        <begin position="163"/>
        <end position="203"/>
    </location>
</feature>
<evidence type="ECO:0000313" key="4">
    <source>
        <dbReference type="Proteomes" id="UP001359485"/>
    </source>
</evidence>
<gene>
    <name evidence="2" type="ORF">RUM43_010825</name>
    <name evidence="3" type="ORF">RUM44_013177</name>
</gene>
<protein>
    <submittedName>
        <fullName evidence="2">Uncharacterized protein</fullName>
    </submittedName>
</protein>
<feature type="compositionally biased region" description="Gly residues" evidence="1">
    <location>
        <begin position="169"/>
        <end position="180"/>
    </location>
</feature>
<reference evidence="2 5" key="1">
    <citation type="submission" date="2023-10" db="EMBL/GenBank/DDBJ databases">
        <title>Genomes of two closely related lineages of the louse Polyplax serrata with different host specificities.</title>
        <authorList>
            <person name="Martinu J."/>
            <person name="Tarabai H."/>
            <person name="Stefka J."/>
            <person name="Hypsa V."/>
        </authorList>
    </citation>
    <scope>NUCLEOTIDE SEQUENCE [LARGE SCALE GENOMIC DNA]</scope>
    <source>
        <strain evidence="3">98ZLc_SE</strain>
        <strain evidence="2">HR10_N</strain>
    </source>
</reference>
<dbReference type="AlphaFoldDB" id="A0AAN8PTW7"/>
<organism evidence="2 5">
    <name type="scientific">Polyplax serrata</name>
    <name type="common">Common mouse louse</name>
    <dbReference type="NCBI Taxonomy" id="468196"/>
    <lineage>
        <taxon>Eukaryota</taxon>
        <taxon>Metazoa</taxon>
        <taxon>Ecdysozoa</taxon>
        <taxon>Arthropoda</taxon>
        <taxon>Hexapoda</taxon>
        <taxon>Insecta</taxon>
        <taxon>Pterygota</taxon>
        <taxon>Neoptera</taxon>
        <taxon>Paraneoptera</taxon>
        <taxon>Psocodea</taxon>
        <taxon>Troctomorpha</taxon>
        <taxon>Phthiraptera</taxon>
        <taxon>Anoplura</taxon>
        <taxon>Polyplacidae</taxon>
        <taxon>Polyplax</taxon>
    </lineage>
</organism>
<proteinExistence type="predicted"/>
<evidence type="ECO:0000313" key="3">
    <source>
        <dbReference type="EMBL" id="KAK6641465.1"/>
    </source>
</evidence>
<dbReference type="Proteomes" id="UP001359485">
    <property type="component" value="Unassembled WGS sequence"/>
</dbReference>
<sequence length="348" mass="40216">MPNEMEDEEQTEEFRTRNLRKTREHLKNLSVDNKHLNFDALYESQNSKIDLSKSTSTSKSVRIFSCLPSGDLRLQGTISQKIKPIPQMELVCHKKPQIRELKNEILSRTFFHKISIKTLLRISLYLVLTWLVLNSEFGGVESIPLRNTEISLRNIDRGLLTSSRTFRSHGGGGGGGGGRKGNVDHWLEKKPRRHRDQKKPVNKNCKEYDITSRAFLADLIFEGTARSRSRRASGRYVTFVIERILKQKNNLLRPKTQVRLHFGGRATRRMAKHNPLHDCPLNSITNGNRAMINLKIGEKYYVFADHFGLMNYTARGEPIVVNRRNFKSIRSVLRRKKGWDEESFQDVS</sequence>
<accession>A0AAN8PTW7</accession>